<feature type="region of interest" description="Disordered" evidence="1">
    <location>
        <begin position="34"/>
        <end position="97"/>
    </location>
</feature>
<dbReference type="Proteomes" id="UP001174677">
    <property type="component" value="Chromosome 15"/>
</dbReference>
<name>A0ABQ9KZJ8_HEVBR</name>
<evidence type="ECO:0000256" key="1">
    <source>
        <dbReference type="SAM" id="MobiDB-lite"/>
    </source>
</evidence>
<feature type="compositionally biased region" description="Basic and acidic residues" evidence="1">
    <location>
        <begin position="75"/>
        <end position="97"/>
    </location>
</feature>
<sequence length="97" mass="10797">MALVGSFMPNKVLLPMPNSRLSFYQRKTMFIRCGARTRGKPSDGKPPQINTGRKAKAMDPSQREENVTLSSFNNSEKESKKSKGKVDDGMETDEASK</sequence>
<reference evidence="2 3" key="1">
    <citation type="journal article" date="2023" name="Plant Biotechnol. J.">
        <title>Chromosome-level wild Hevea brasiliensis genome provides new tools for genomic-assisted breeding and valuable loci to elevate rubber yield.</title>
        <authorList>
            <person name="Cheng H."/>
            <person name="Song X."/>
            <person name="Hu Y."/>
            <person name="Wu T."/>
            <person name="Yang Q."/>
            <person name="An Z."/>
            <person name="Feng S."/>
            <person name="Deng Z."/>
            <person name="Wu W."/>
            <person name="Zeng X."/>
            <person name="Tu M."/>
            <person name="Wang X."/>
            <person name="Huang H."/>
        </authorList>
    </citation>
    <scope>NUCLEOTIDE SEQUENCE [LARGE SCALE GENOMIC DNA]</scope>
    <source>
        <strain evidence="2">MT/VB/25A 57/8</strain>
    </source>
</reference>
<dbReference type="EMBL" id="JARPOI010000015">
    <property type="protein sequence ID" value="KAJ9153471.1"/>
    <property type="molecule type" value="Genomic_DNA"/>
</dbReference>
<accession>A0ABQ9KZJ8</accession>
<organism evidence="2 3">
    <name type="scientific">Hevea brasiliensis</name>
    <name type="common">Para rubber tree</name>
    <name type="synonym">Siphonia brasiliensis</name>
    <dbReference type="NCBI Taxonomy" id="3981"/>
    <lineage>
        <taxon>Eukaryota</taxon>
        <taxon>Viridiplantae</taxon>
        <taxon>Streptophyta</taxon>
        <taxon>Embryophyta</taxon>
        <taxon>Tracheophyta</taxon>
        <taxon>Spermatophyta</taxon>
        <taxon>Magnoliopsida</taxon>
        <taxon>eudicotyledons</taxon>
        <taxon>Gunneridae</taxon>
        <taxon>Pentapetalae</taxon>
        <taxon>rosids</taxon>
        <taxon>fabids</taxon>
        <taxon>Malpighiales</taxon>
        <taxon>Euphorbiaceae</taxon>
        <taxon>Crotonoideae</taxon>
        <taxon>Micrandreae</taxon>
        <taxon>Hevea</taxon>
    </lineage>
</organism>
<protein>
    <submittedName>
        <fullName evidence="2">Uncharacterized protein</fullName>
    </submittedName>
</protein>
<keyword evidence="3" id="KW-1185">Reference proteome</keyword>
<proteinExistence type="predicted"/>
<comment type="caution">
    <text evidence="2">The sequence shown here is derived from an EMBL/GenBank/DDBJ whole genome shotgun (WGS) entry which is preliminary data.</text>
</comment>
<evidence type="ECO:0000313" key="2">
    <source>
        <dbReference type="EMBL" id="KAJ9153471.1"/>
    </source>
</evidence>
<gene>
    <name evidence="2" type="ORF">P3X46_026906</name>
</gene>
<evidence type="ECO:0000313" key="3">
    <source>
        <dbReference type="Proteomes" id="UP001174677"/>
    </source>
</evidence>